<dbReference type="Proteomes" id="UP000321039">
    <property type="component" value="Unassembled WGS sequence"/>
</dbReference>
<feature type="region of interest" description="Disordered" evidence="1">
    <location>
        <begin position="54"/>
        <end position="100"/>
    </location>
</feature>
<dbReference type="EMBL" id="VRZA01000007">
    <property type="protein sequence ID" value="TXS90778.1"/>
    <property type="molecule type" value="Genomic_DNA"/>
</dbReference>
<feature type="region of interest" description="Disordered" evidence="1">
    <location>
        <begin position="165"/>
        <end position="195"/>
    </location>
</feature>
<feature type="compositionally biased region" description="Basic and acidic residues" evidence="1">
    <location>
        <begin position="173"/>
        <end position="195"/>
    </location>
</feature>
<feature type="signal peptide" evidence="2">
    <location>
        <begin position="1"/>
        <end position="23"/>
    </location>
</feature>
<evidence type="ECO:0000256" key="2">
    <source>
        <dbReference type="SAM" id="SignalP"/>
    </source>
</evidence>
<organism evidence="3 4">
    <name type="scientific">Parahaliea maris</name>
    <dbReference type="NCBI Taxonomy" id="2716870"/>
    <lineage>
        <taxon>Bacteria</taxon>
        <taxon>Pseudomonadati</taxon>
        <taxon>Pseudomonadota</taxon>
        <taxon>Gammaproteobacteria</taxon>
        <taxon>Cellvibrionales</taxon>
        <taxon>Halieaceae</taxon>
        <taxon>Parahaliea</taxon>
    </lineage>
</organism>
<dbReference type="Gene3D" id="2.30.30.40">
    <property type="entry name" value="SH3 Domains"/>
    <property type="match status" value="1"/>
</dbReference>
<evidence type="ECO:0000313" key="3">
    <source>
        <dbReference type="EMBL" id="TXS90778.1"/>
    </source>
</evidence>
<evidence type="ECO:0000256" key="1">
    <source>
        <dbReference type="SAM" id="MobiDB-lite"/>
    </source>
</evidence>
<gene>
    <name evidence="3" type="ORF">FV139_17525</name>
</gene>
<proteinExistence type="predicted"/>
<feature type="chain" id="PRO_5022788927" description="SH3 domain-containing protein" evidence="2">
    <location>
        <begin position="24"/>
        <end position="252"/>
    </location>
</feature>
<sequence>MKSRYLASACSLAVLMTALPAMARITVTESGENYLVNVGDGCIIVVDRHGREKSSTEQCSSRDVRDAEEAVDDYRDGRHKNSDRYSSSSSSSHGGRKNYEIHGVSDNKLRIWDRPSQDSRVVAGGVHNGERVRGLGDCERHHGEEWCEVEYRGDKGWVMQKFLRETSSGSSHSSDRHRSSGSDDLQDLKDMRASRGEDELEDMGYRYEKRIEGKNGDIEYWWNRSDDQCIAVNVKDGHYVALTKQPEVMCGK</sequence>
<accession>A0A5C8ZQP7</accession>
<reference evidence="3 4" key="1">
    <citation type="submission" date="2019-08" db="EMBL/GenBank/DDBJ databases">
        <title>Parahaliea maris sp. nov., isolated from the surface seawater.</title>
        <authorList>
            <person name="Liu Y."/>
        </authorList>
    </citation>
    <scope>NUCLEOTIDE SEQUENCE [LARGE SCALE GENOMIC DNA]</scope>
    <source>
        <strain evidence="3 4">HSLHS9</strain>
    </source>
</reference>
<evidence type="ECO:0000313" key="4">
    <source>
        <dbReference type="Proteomes" id="UP000321039"/>
    </source>
</evidence>
<keyword evidence="4" id="KW-1185">Reference proteome</keyword>
<name>A0A5C8ZQP7_9GAMM</name>
<keyword evidence="2" id="KW-0732">Signal</keyword>
<protein>
    <recommendedName>
        <fullName evidence="5">SH3 domain-containing protein</fullName>
    </recommendedName>
</protein>
<feature type="compositionally biased region" description="Basic and acidic residues" evidence="1">
    <location>
        <begin position="54"/>
        <end position="83"/>
    </location>
</feature>
<comment type="caution">
    <text evidence="3">The sequence shown here is derived from an EMBL/GenBank/DDBJ whole genome shotgun (WGS) entry which is preliminary data.</text>
</comment>
<dbReference type="AlphaFoldDB" id="A0A5C8ZQP7"/>
<evidence type="ECO:0008006" key="5">
    <source>
        <dbReference type="Google" id="ProtNLM"/>
    </source>
</evidence>
<dbReference type="RefSeq" id="WP_148069776.1">
    <property type="nucleotide sequence ID" value="NZ_VRZA01000007.1"/>
</dbReference>